<name>A0AAD3D6N8_9STRA</name>
<keyword evidence="3" id="KW-1185">Reference proteome</keyword>
<evidence type="ECO:0000256" key="1">
    <source>
        <dbReference type="ARBA" id="ARBA00005356"/>
    </source>
</evidence>
<dbReference type="GO" id="GO:0071986">
    <property type="term" value="C:Ragulator complex"/>
    <property type="evidence" value="ECO:0007669"/>
    <property type="project" value="TreeGrafter"/>
</dbReference>
<dbReference type="GO" id="GO:0071230">
    <property type="term" value="P:cellular response to amino acid stimulus"/>
    <property type="evidence" value="ECO:0007669"/>
    <property type="project" value="TreeGrafter"/>
</dbReference>
<dbReference type="PANTHER" id="PTHR13378">
    <property type="entry name" value="REGULATOR COMPLEX PROTEIN LAMTOR3"/>
    <property type="match status" value="1"/>
</dbReference>
<evidence type="ECO:0000313" key="3">
    <source>
        <dbReference type="Proteomes" id="UP001054902"/>
    </source>
</evidence>
<accession>A0AAD3D6N8</accession>
<dbReference type="AlphaFoldDB" id="A0AAD3D6N8"/>
<dbReference type="EMBL" id="BLLK01000062">
    <property type="protein sequence ID" value="GFH58824.1"/>
    <property type="molecule type" value="Genomic_DNA"/>
</dbReference>
<sequence>MSSQTPQGGGLLPPNIMSSLDELIDRINQGSSSSNFPIISLLVGTNEGIPLSRSYGTTYHPLQSNISDEVLSSIETVWATLPSATPPHVKNALYLRNNNNGDEGKSAAMEKDGIQLKNLEPPHPLLSSLGLGDQVKTTMAFYDHVTLIHIHLAPIVVTILASPDPTTNIGAIKSVAVPFLNDLLTPAKSVMTDICYGILNGGPLAP</sequence>
<dbReference type="GO" id="GO:0032008">
    <property type="term" value="P:positive regulation of TOR signaling"/>
    <property type="evidence" value="ECO:0007669"/>
    <property type="project" value="TreeGrafter"/>
</dbReference>
<protein>
    <submittedName>
        <fullName evidence="2">Uncharacterized protein</fullName>
    </submittedName>
</protein>
<dbReference type="PANTHER" id="PTHR13378:SF1">
    <property type="entry name" value="RAGULATOR COMPLEX PROTEIN LAMTOR3"/>
    <property type="match status" value="1"/>
</dbReference>
<gene>
    <name evidence="2" type="ORF">CTEN210_15300</name>
</gene>
<comment type="caution">
    <text evidence="2">The sequence shown here is derived from an EMBL/GenBank/DDBJ whole genome shotgun (WGS) entry which is preliminary data.</text>
</comment>
<proteinExistence type="inferred from homology"/>
<dbReference type="Gene3D" id="3.30.450.30">
    <property type="entry name" value="Dynein light chain 2a, cytoplasmic"/>
    <property type="match status" value="1"/>
</dbReference>
<dbReference type="InterPro" id="IPR015019">
    <property type="entry name" value="LAMTOR3"/>
</dbReference>
<organism evidence="2 3">
    <name type="scientific">Chaetoceros tenuissimus</name>
    <dbReference type="NCBI Taxonomy" id="426638"/>
    <lineage>
        <taxon>Eukaryota</taxon>
        <taxon>Sar</taxon>
        <taxon>Stramenopiles</taxon>
        <taxon>Ochrophyta</taxon>
        <taxon>Bacillariophyta</taxon>
        <taxon>Coscinodiscophyceae</taxon>
        <taxon>Chaetocerotophycidae</taxon>
        <taxon>Chaetocerotales</taxon>
        <taxon>Chaetocerotaceae</taxon>
        <taxon>Chaetoceros</taxon>
    </lineage>
</organism>
<reference evidence="2 3" key="1">
    <citation type="journal article" date="2021" name="Sci. Rep.">
        <title>The genome of the diatom Chaetoceros tenuissimus carries an ancient integrated fragment of an extant virus.</title>
        <authorList>
            <person name="Hongo Y."/>
            <person name="Kimura K."/>
            <person name="Takaki Y."/>
            <person name="Yoshida Y."/>
            <person name="Baba S."/>
            <person name="Kobayashi G."/>
            <person name="Nagasaki K."/>
            <person name="Hano T."/>
            <person name="Tomaru Y."/>
        </authorList>
    </citation>
    <scope>NUCLEOTIDE SEQUENCE [LARGE SCALE GENOMIC DNA]</scope>
    <source>
        <strain evidence="2 3">NIES-3715</strain>
    </source>
</reference>
<evidence type="ECO:0000313" key="2">
    <source>
        <dbReference type="EMBL" id="GFH58824.1"/>
    </source>
</evidence>
<comment type="similarity">
    <text evidence="1">Belongs to the LAMTOR3 family.</text>
</comment>
<dbReference type="Proteomes" id="UP001054902">
    <property type="component" value="Unassembled WGS sequence"/>
</dbReference>